<dbReference type="InterPro" id="IPR034282">
    <property type="entry name" value="CuRO_2_CopA"/>
</dbReference>
<geneLocation type="plasmid" evidence="9 10">
    <name>pFLIM01</name>
</geneLocation>
<sequence>MKHFNILSVVVSTLLLSTAYAQHQQHTPAATDQATDKPYDPDKSNFSAVRTTLPVSRPQASAKVKLTGKRITYDLVIDEQTVNITGKPTKAMTINGGIPGPTMRFTEGDVAVIRVHNKLKTETSLHWHGLLLPNKQDGVSYLNTPPIHAGDTYTFEYPLVQSGTYWFHSHTRYQEQVGVYGSIVIQPQRITHKVDHDLVLLLSDWTNENPAYILKNLKRRNEWYSIKKGNVQSLNRIIRHKAVGAYLRQSMMKMAPMDISDVYYERFLINGKDTTRHPEIKPGQTVRLRVINASASTYFHVNFAGGSLKLIAADGLDVQPVDVDRRLIAIAETYDFLLTVPQGGAFEIRATAQDGSGYASALLGSGLVHYAPTIPRPDLYKLTANMSRMGGMGMGSMRMGRADTTAQANVEMNGPMMHNMTGMNHVPSQHPTDAPKPTPKAADMGAMDHSQMQMEPSKPTGTKPQKQASMAGMDHSRMDMGGKPAAKKPTAAKNTTKSSKSAGSMAGMDHSGMNMGDMNPAKDGKMDMTGMDHGQMDHSPMPGMDHSKMAISADSMPATQTDGKKPDHMVGMDHSQMNRTEPASAGRSNRRQSGGMAGMKGMNHGDMADASADGADHGMSMMDEQNTIDYSILKSPEPIVFPANHPIREIPLTLTGNMFRYIWGFNGQPLSRADMIQIRRGEIVRIRMMNNTMMMHPIHLHGHYFRVLNGKGQYSPLKHTVNVSPMESVTIEFMADDEKDWFFHCHLLYHMLSGMARVVSYSDQPDSSIAQIQKLHLRDMRDNQPFVWGYLQPGYPLNYFALNVSNNKNAIVAGGDHDWRTNRFEFDLDYERYFGDWFRVFAGIDGGNEEFLRVVRPEEGGQPIGSRRIVRAVAGVRYMLPFLIQSEVKVDTRGNVRFQLSGQQSLFPRLDFQYQAQWLVNSYLRAHVELQYTLTKNLFLHTDYDTRYKTFGGGLGYNF</sequence>
<dbReference type="InterPro" id="IPR034279">
    <property type="entry name" value="CuRO_3_CopA"/>
</dbReference>
<evidence type="ECO:0000256" key="2">
    <source>
        <dbReference type="ARBA" id="ARBA00023002"/>
    </source>
</evidence>
<dbReference type="Pfam" id="PF07731">
    <property type="entry name" value="Cu-oxidase_2"/>
    <property type="match status" value="1"/>
</dbReference>
<evidence type="ECO:0000256" key="4">
    <source>
        <dbReference type="SAM" id="MobiDB-lite"/>
    </source>
</evidence>
<name>I2GU41_9BACT</name>
<keyword evidence="2 9" id="KW-0560">Oxidoreductase</keyword>
<dbReference type="PROSITE" id="PS00080">
    <property type="entry name" value="MULTICOPPER_OXIDASE2"/>
    <property type="match status" value="1"/>
</dbReference>
<dbReference type="Proteomes" id="UP000009309">
    <property type="component" value="Plasmid pFLIM01"/>
</dbReference>
<keyword evidence="10" id="KW-1185">Reference proteome</keyword>
<feature type="chain" id="PRO_5003660209" evidence="5">
    <location>
        <begin position="22"/>
        <end position="959"/>
    </location>
</feature>
<reference evidence="9 10" key="1">
    <citation type="journal article" date="2012" name="J. Bacteriol.">
        <title>Genome Sequence of the Filamentous Bacterium Fibrisoma limi BUZ 3T.</title>
        <authorList>
            <person name="Filippini M."/>
            <person name="Qi W."/>
            <person name="Jaenicke S."/>
            <person name="Goesmann A."/>
            <person name="Smits T.H."/>
            <person name="Bagheri H.C."/>
        </authorList>
    </citation>
    <scope>NUCLEOTIDE SEQUENCE [LARGE SCALE GENOMIC DNA]</scope>
    <source>
        <strain evidence="10">BUZ 3T</strain>
        <plasmid evidence="9 10">pFLIM01</plasmid>
    </source>
</reference>
<dbReference type="Pfam" id="PF00394">
    <property type="entry name" value="Cu-oxidase"/>
    <property type="match status" value="1"/>
</dbReference>
<feature type="domain" description="Plastocyanin-like" evidence="8">
    <location>
        <begin position="78"/>
        <end position="188"/>
    </location>
</feature>
<dbReference type="PANTHER" id="PTHR11709:SF394">
    <property type="entry name" value="FI03373P-RELATED"/>
    <property type="match status" value="1"/>
</dbReference>
<evidence type="ECO:0000259" key="8">
    <source>
        <dbReference type="Pfam" id="PF07732"/>
    </source>
</evidence>
<keyword evidence="3" id="KW-0186">Copper</keyword>
<evidence type="ECO:0000313" key="10">
    <source>
        <dbReference type="Proteomes" id="UP000009309"/>
    </source>
</evidence>
<evidence type="ECO:0000256" key="5">
    <source>
        <dbReference type="SAM" id="SignalP"/>
    </source>
</evidence>
<dbReference type="CDD" id="cd13874">
    <property type="entry name" value="CuRO_2_CopA"/>
    <property type="match status" value="1"/>
</dbReference>
<proteinExistence type="predicted"/>
<dbReference type="InterPro" id="IPR011706">
    <property type="entry name" value="Cu-oxidase_C"/>
</dbReference>
<organism evidence="9 10">
    <name type="scientific">Fibrisoma limi BUZ 3</name>
    <dbReference type="NCBI Taxonomy" id="1185876"/>
    <lineage>
        <taxon>Bacteria</taxon>
        <taxon>Pseudomonadati</taxon>
        <taxon>Bacteroidota</taxon>
        <taxon>Cytophagia</taxon>
        <taxon>Cytophagales</taxon>
        <taxon>Spirosomataceae</taxon>
        <taxon>Fibrisoma</taxon>
    </lineage>
</organism>
<dbReference type="InterPro" id="IPR002355">
    <property type="entry name" value="Cu_oxidase_Cu_BS"/>
</dbReference>
<dbReference type="SUPFAM" id="SSF49503">
    <property type="entry name" value="Cupredoxins"/>
    <property type="match status" value="3"/>
</dbReference>
<gene>
    <name evidence="9" type="primary">copA</name>
    <name evidence="9" type="ORF">BN8_p06843</name>
</gene>
<feature type="compositionally biased region" description="Low complexity" evidence="4">
    <location>
        <begin position="604"/>
        <end position="620"/>
    </location>
</feature>
<dbReference type="EC" id="1.-.-.-" evidence="9"/>
<dbReference type="InterPro" id="IPR034284">
    <property type="entry name" value="CuRO_1_CopA"/>
</dbReference>
<evidence type="ECO:0000256" key="3">
    <source>
        <dbReference type="ARBA" id="ARBA00023008"/>
    </source>
</evidence>
<dbReference type="Pfam" id="PF07732">
    <property type="entry name" value="Cu-oxidase_3"/>
    <property type="match status" value="1"/>
</dbReference>
<dbReference type="InterPro" id="IPR045087">
    <property type="entry name" value="Cu-oxidase_fam"/>
</dbReference>
<protein>
    <submittedName>
        <fullName evidence="9">Multicopper oxidase</fullName>
        <ecNumber evidence="9">1.-.-.-</ecNumber>
    </submittedName>
</protein>
<dbReference type="CDD" id="cd13896">
    <property type="entry name" value="CuRO_3_CopA"/>
    <property type="match status" value="1"/>
</dbReference>
<evidence type="ECO:0000259" key="7">
    <source>
        <dbReference type="Pfam" id="PF07731"/>
    </source>
</evidence>
<feature type="domain" description="Plastocyanin-like" evidence="6">
    <location>
        <begin position="249"/>
        <end position="363"/>
    </location>
</feature>
<feature type="compositionally biased region" description="Basic and acidic residues" evidence="4">
    <location>
        <begin position="34"/>
        <end position="43"/>
    </location>
</feature>
<evidence type="ECO:0000313" key="9">
    <source>
        <dbReference type="EMBL" id="CCH57642.1"/>
    </source>
</evidence>
<feature type="compositionally biased region" description="Polar residues" evidence="4">
    <location>
        <begin position="450"/>
        <end position="468"/>
    </location>
</feature>
<dbReference type="EMBL" id="HE805916">
    <property type="protein sequence ID" value="CCH57642.1"/>
    <property type="molecule type" value="Genomic_DNA"/>
</dbReference>
<dbReference type="CDD" id="cd13848">
    <property type="entry name" value="CuRO_1_CopA"/>
    <property type="match status" value="1"/>
</dbReference>
<dbReference type="InterPro" id="IPR011707">
    <property type="entry name" value="Cu-oxidase-like_N"/>
</dbReference>
<dbReference type="PANTHER" id="PTHR11709">
    <property type="entry name" value="MULTI-COPPER OXIDASE"/>
    <property type="match status" value="1"/>
</dbReference>
<feature type="region of interest" description="Disordered" evidence="4">
    <location>
        <begin position="577"/>
        <end position="620"/>
    </location>
</feature>
<dbReference type="InterPro" id="IPR008972">
    <property type="entry name" value="Cupredoxin"/>
</dbReference>
<keyword evidence="1" id="KW-0479">Metal-binding</keyword>
<keyword evidence="5" id="KW-0732">Signal</keyword>
<dbReference type="InterPro" id="IPR001117">
    <property type="entry name" value="Cu-oxidase_2nd"/>
</dbReference>
<evidence type="ECO:0000259" key="6">
    <source>
        <dbReference type="Pfam" id="PF00394"/>
    </source>
</evidence>
<dbReference type="AlphaFoldDB" id="I2GU41"/>
<feature type="signal peptide" evidence="5">
    <location>
        <begin position="1"/>
        <end position="21"/>
    </location>
</feature>
<dbReference type="OrthoDB" id="9757546at2"/>
<dbReference type="GO" id="GO:0005507">
    <property type="term" value="F:copper ion binding"/>
    <property type="evidence" value="ECO:0007669"/>
    <property type="project" value="InterPro"/>
</dbReference>
<keyword evidence="9" id="KW-0614">Plasmid</keyword>
<feature type="domain" description="Plastocyanin-like" evidence="7">
    <location>
        <begin position="649"/>
        <end position="763"/>
    </location>
</feature>
<dbReference type="RefSeq" id="WP_015056977.1">
    <property type="nucleotide sequence ID" value="NC_019017.1"/>
</dbReference>
<feature type="region of interest" description="Disordered" evidence="4">
    <location>
        <begin position="26"/>
        <end position="45"/>
    </location>
</feature>
<dbReference type="GO" id="GO:0016491">
    <property type="term" value="F:oxidoreductase activity"/>
    <property type="evidence" value="ECO:0007669"/>
    <property type="project" value="UniProtKB-KW"/>
</dbReference>
<feature type="compositionally biased region" description="Low complexity" evidence="4">
    <location>
        <begin position="481"/>
        <end position="504"/>
    </location>
</feature>
<accession>I2GU41</accession>
<evidence type="ECO:0000256" key="1">
    <source>
        <dbReference type="ARBA" id="ARBA00022723"/>
    </source>
</evidence>
<dbReference type="Gene3D" id="2.60.40.420">
    <property type="entry name" value="Cupredoxins - blue copper proteins"/>
    <property type="match status" value="3"/>
</dbReference>
<feature type="region of interest" description="Disordered" evidence="4">
    <location>
        <begin position="427"/>
        <end position="514"/>
    </location>
</feature>